<keyword evidence="5" id="KW-1185">Reference proteome</keyword>
<dbReference type="Gene3D" id="3.40.190.10">
    <property type="entry name" value="Periplasmic binding protein-like II"/>
    <property type="match status" value="2"/>
</dbReference>
<dbReference type="Proteomes" id="UP000756860">
    <property type="component" value="Unassembled WGS sequence"/>
</dbReference>
<reference evidence="4 5" key="1">
    <citation type="submission" date="2021-05" db="EMBL/GenBank/DDBJ databases">
        <title>The draft genome of Geobacter luticola JCM 17780.</title>
        <authorList>
            <person name="Xu Z."/>
            <person name="Masuda Y."/>
            <person name="Itoh H."/>
            <person name="Senoo K."/>
        </authorList>
    </citation>
    <scope>NUCLEOTIDE SEQUENCE [LARGE SCALE GENOMIC DNA]</scope>
    <source>
        <strain evidence="4 5">JCM 17780</strain>
    </source>
</reference>
<keyword evidence="2" id="KW-1133">Transmembrane helix</keyword>
<dbReference type="RefSeq" id="WP_214176597.1">
    <property type="nucleotide sequence ID" value="NZ_JAHCVK010000012.1"/>
</dbReference>
<dbReference type="InterPro" id="IPR015168">
    <property type="entry name" value="SsuA/THI5"/>
</dbReference>
<evidence type="ECO:0000259" key="3">
    <source>
        <dbReference type="SMART" id="SM00062"/>
    </source>
</evidence>
<evidence type="ECO:0000313" key="5">
    <source>
        <dbReference type="Proteomes" id="UP000756860"/>
    </source>
</evidence>
<name>A0ABS5SGU8_9BACT</name>
<comment type="similarity">
    <text evidence="1">Belongs to the bacterial solute-binding protein SsuA/TauA family.</text>
</comment>
<evidence type="ECO:0000256" key="1">
    <source>
        <dbReference type="ARBA" id="ARBA00010742"/>
    </source>
</evidence>
<dbReference type="PANTHER" id="PTHR30024:SF42">
    <property type="entry name" value="ALIPHATIC SULFONATES-BINDING PROTEIN-RELATED"/>
    <property type="match status" value="1"/>
</dbReference>
<feature type="transmembrane region" description="Helical" evidence="2">
    <location>
        <begin position="7"/>
        <end position="28"/>
    </location>
</feature>
<evidence type="ECO:0000313" key="4">
    <source>
        <dbReference type="EMBL" id="MBT0654589.1"/>
    </source>
</evidence>
<keyword evidence="2" id="KW-0472">Membrane</keyword>
<dbReference type="SUPFAM" id="SSF53850">
    <property type="entry name" value="Periplasmic binding protein-like II"/>
    <property type="match status" value="1"/>
</dbReference>
<dbReference type="Pfam" id="PF09084">
    <property type="entry name" value="NMT1"/>
    <property type="match status" value="1"/>
</dbReference>
<protein>
    <submittedName>
        <fullName evidence="4">NrtA/SsuA/CpmA family ABC transporter substrate-binding protein</fullName>
    </submittedName>
</protein>
<dbReference type="InterPro" id="IPR001638">
    <property type="entry name" value="Solute-binding_3/MltF_N"/>
</dbReference>
<dbReference type="EMBL" id="JAHCVK010000012">
    <property type="protein sequence ID" value="MBT0654589.1"/>
    <property type="molecule type" value="Genomic_DNA"/>
</dbReference>
<accession>A0ABS5SGU8</accession>
<proteinExistence type="inferred from homology"/>
<organism evidence="4 5">
    <name type="scientific">Geomobilimonas luticola</name>
    <dbReference type="NCBI Taxonomy" id="1114878"/>
    <lineage>
        <taxon>Bacteria</taxon>
        <taxon>Pseudomonadati</taxon>
        <taxon>Thermodesulfobacteriota</taxon>
        <taxon>Desulfuromonadia</taxon>
        <taxon>Geobacterales</taxon>
        <taxon>Geobacteraceae</taxon>
        <taxon>Geomobilimonas</taxon>
    </lineage>
</organism>
<comment type="caution">
    <text evidence="4">The sequence shown here is derived from an EMBL/GenBank/DDBJ whole genome shotgun (WGS) entry which is preliminary data.</text>
</comment>
<feature type="domain" description="Solute-binding protein family 3/N-terminal" evidence="3">
    <location>
        <begin position="41"/>
        <end position="266"/>
    </location>
</feature>
<evidence type="ECO:0000256" key="2">
    <source>
        <dbReference type="SAM" id="Phobius"/>
    </source>
</evidence>
<keyword evidence="2" id="KW-0812">Transmembrane</keyword>
<dbReference type="CDD" id="cd01008">
    <property type="entry name" value="PBP2_NrtA_SsuA_CpmA_like"/>
    <property type="match status" value="1"/>
</dbReference>
<gene>
    <name evidence="4" type="ORF">KI810_16170</name>
</gene>
<dbReference type="SMART" id="SM00062">
    <property type="entry name" value="PBPb"/>
    <property type="match status" value="1"/>
</dbReference>
<dbReference type="PANTHER" id="PTHR30024">
    <property type="entry name" value="ALIPHATIC SULFONATES-BINDING PROTEIN-RELATED"/>
    <property type="match status" value="1"/>
</dbReference>
<sequence length="337" mass="37058">MTSKKTAILGIVAIIGVGLFLAVAMNVMKGAEVSRPPEHLTFAVATVVDSAPVLIAQQQGFFEHEGVKVDIKRYQSGKDAASAMLRGEADLATVADLPLIMAIMEGTDIRLIATISRSGRENSIVARKDRGITSPSHLRGKAVGVISGTTSEFLLDEILVMHGIPRSAITVVGLKPDESMDALLSGRVDAVSSWHPQTDTLLKKLGNDGVRFYCDETYQMHWNIVTRKDFVAGHKDAIRKVVEALDHANVYLRDNTVAAQEIVAKSLPFDPVLLREVWPEYIFETSLEQSFLMTLENQARWAIRRNRATAREVPNIVNFIYRDALQDVAPAAVTVIR</sequence>